<dbReference type="InterPro" id="IPR008545">
    <property type="entry name" value="Web"/>
</dbReference>
<dbReference type="Proteomes" id="UP001327560">
    <property type="component" value="Chromosome 1"/>
</dbReference>
<feature type="signal peptide" evidence="4">
    <location>
        <begin position="1"/>
        <end position="26"/>
    </location>
</feature>
<feature type="coiled-coil region" evidence="3">
    <location>
        <begin position="151"/>
        <end position="213"/>
    </location>
</feature>
<dbReference type="EMBL" id="CP136890">
    <property type="protein sequence ID" value="WOK93996.1"/>
    <property type="molecule type" value="Genomic_DNA"/>
</dbReference>
<feature type="coiled-coil region" evidence="3">
    <location>
        <begin position="439"/>
        <end position="529"/>
    </location>
</feature>
<dbReference type="Pfam" id="PF05701">
    <property type="entry name" value="WEMBL"/>
    <property type="match status" value="2"/>
</dbReference>
<reference evidence="5 6" key="1">
    <citation type="submission" date="2023-10" db="EMBL/GenBank/DDBJ databases">
        <title>Chromosome-scale genome assembly provides insights into flower coloration mechanisms of Canna indica.</title>
        <authorList>
            <person name="Li C."/>
        </authorList>
    </citation>
    <scope>NUCLEOTIDE SEQUENCE [LARGE SCALE GENOMIC DNA]</scope>
    <source>
        <tissue evidence="5">Flower</tissue>
    </source>
</reference>
<dbReference type="GO" id="GO:0009904">
    <property type="term" value="P:chloroplast accumulation movement"/>
    <property type="evidence" value="ECO:0007669"/>
    <property type="project" value="TreeGrafter"/>
</dbReference>
<feature type="chain" id="PRO_5042997201" description="WEB family protein" evidence="4">
    <location>
        <begin position="27"/>
        <end position="721"/>
    </location>
</feature>
<dbReference type="PANTHER" id="PTHR32054">
    <property type="entry name" value="HEAVY CHAIN, PUTATIVE, EXPRESSED-RELATED-RELATED"/>
    <property type="match status" value="1"/>
</dbReference>
<dbReference type="AlphaFoldDB" id="A0AAQ3JQ51"/>
<keyword evidence="4" id="KW-0732">Signal</keyword>
<evidence type="ECO:0000313" key="6">
    <source>
        <dbReference type="Proteomes" id="UP001327560"/>
    </source>
</evidence>
<name>A0AAQ3JQ51_9LILI</name>
<feature type="coiled-coil region" evidence="3">
    <location>
        <begin position="241"/>
        <end position="268"/>
    </location>
</feature>
<organism evidence="5 6">
    <name type="scientific">Canna indica</name>
    <name type="common">Indian-shot</name>
    <dbReference type="NCBI Taxonomy" id="4628"/>
    <lineage>
        <taxon>Eukaryota</taxon>
        <taxon>Viridiplantae</taxon>
        <taxon>Streptophyta</taxon>
        <taxon>Embryophyta</taxon>
        <taxon>Tracheophyta</taxon>
        <taxon>Spermatophyta</taxon>
        <taxon>Magnoliopsida</taxon>
        <taxon>Liliopsida</taxon>
        <taxon>Zingiberales</taxon>
        <taxon>Cannaceae</taxon>
        <taxon>Canna</taxon>
    </lineage>
</organism>
<evidence type="ECO:0008006" key="7">
    <source>
        <dbReference type="Google" id="ProtNLM"/>
    </source>
</evidence>
<feature type="coiled-coil region" evidence="3">
    <location>
        <begin position="582"/>
        <end position="633"/>
    </location>
</feature>
<protein>
    <recommendedName>
        <fullName evidence="7">WEB family protein</fullName>
    </recommendedName>
</protein>
<evidence type="ECO:0000256" key="3">
    <source>
        <dbReference type="SAM" id="Coils"/>
    </source>
</evidence>
<keyword evidence="2 3" id="KW-0175">Coiled coil</keyword>
<evidence type="ECO:0000256" key="4">
    <source>
        <dbReference type="SAM" id="SignalP"/>
    </source>
</evidence>
<evidence type="ECO:0000313" key="5">
    <source>
        <dbReference type="EMBL" id="WOK93996.1"/>
    </source>
</evidence>
<comment type="similarity">
    <text evidence="1">Belongs to the WEB family.</text>
</comment>
<proteinExistence type="inferred from homology"/>
<gene>
    <name evidence="5" type="ORF">Cni_G02697</name>
</gene>
<dbReference type="GO" id="GO:0005829">
    <property type="term" value="C:cytosol"/>
    <property type="evidence" value="ECO:0007669"/>
    <property type="project" value="TreeGrafter"/>
</dbReference>
<sequence>MAPSEKQNKRHLICLVIFAMMLQTETTSHMLINEIYSPQEEINSPSKRGDIIRGHIDTAAPFESVKDAITKFGGIIEWEAQTALAIQEILKISSQGSPTSKITRAESLKKDVMDRGQIDTAAPFESVKEAIHKFGGVAVVEGQQALNIERQKSLHLELEKLHEEILKQKKEFEAAEATKHDVIDQLNHANRLVEELKLNLKKAETLEAQAKQESELVEGRLTEMAIEIGKSPNAALLTAAKEIVAAELRSVNQDLETIERAHAAMMDEGKISLKKAEDFVSAYRTVEKTIERLTLELGNTKKSLELAYSAQIEAEEEKFEIAADFELEKLRWEMELKPAADKLGKLNEYFLLTDDLRSKLDQASASLSDAKFELASYIEAREAHPKVKELEEVKSSIERAKAEVNTLRAAVSPLESTLELEKAAVSTMRERERLGSASVSALEAELESIRTEIEMVRRREKEAEERAADLSGALEQATEERNQAKLAEKSAGQELRKAEEEAELAKAEARTLEKRLEAALKEIQAAKASETLAISTAKAMKESKEQTSKEEPVTLSIEEYLELSKKAEAAEAIAKSRVTAAVERIREAKESESRRLQELEEVKRATQERESALRAATEEAEQAKEGQAIMEEELRLWKSKEGLEIRKASGVVRSLSGLSDLEEEAAAVCKSAQANADAITARSNTFNTVKDAKEPKRKKKSFFPRIAALFLSKKRIQALND</sequence>
<accession>A0AAQ3JQ51</accession>
<dbReference type="PANTHER" id="PTHR32054:SF31">
    <property type="entry name" value="PROTEIN WEAK CHLOROPLAST MOVEMENT UNDER BLUE LIGHT 1"/>
    <property type="match status" value="1"/>
</dbReference>
<keyword evidence="6" id="KW-1185">Reference proteome</keyword>
<evidence type="ECO:0000256" key="2">
    <source>
        <dbReference type="ARBA" id="ARBA00023054"/>
    </source>
</evidence>
<dbReference type="GO" id="GO:0009903">
    <property type="term" value="P:chloroplast avoidance movement"/>
    <property type="evidence" value="ECO:0007669"/>
    <property type="project" value="TreeGrafter"/>
</dbReference>
<evidence type="ECO:0000256" key="1">
    <source>
        <dbReference type="ARBA" id="ARBA00005485"/>
    </source>
</evidence>